<dbReference type="InterPro" id="IPR018164">
    <property type="entry name" value="Ala-tRNA-synth_IIc_N"/>
</dbReference>
<sequence length="895" mass="99881">MKSSEIRDKFSRFFESKGHKTLPGSSLVPTDPTVLLTLAGMLQFKPVFLGQEKPAHKRAATVQKCMRMNDIENVGVTPRHHTFFEMLGNFSFGDYFKKEAIQFAWELLTKEFKIPALKLKIAIYEKDDEAFEIWRKNIGLPKEIIYRLGEDNNFWSVGPTGPCGPCSEIYYDQGPAKGCGKPDCAPGCDCDRYLEIWNLVFISYNRNEKGELIPLKQKGIDTGLGLERIASVLQGVDDNFETDLFQPLIKAIDALKAESSPVSVRIIADHIRAVTHLISDGVFPANMGRGYVLRRLIRRAISHGKRLGITKPFLFDLSRVVVREMKDAYPQLAEKEKTIVAAIKEEEDNFFATLEQGMKWFAEAVKAHEQDKFLPGAEAFKLHDTYGFPIELTVELCLEKGLKVDLAGFEKEMEAQRERARQGHQAEKKTDLTSLDLSPFSPTNFTGYEKTAEETKVVGVFAAQKIVVLEKTPFYGESGGQIGDTGLLSWNKHEVRVLNTFISPKGVALHVVDDLSGLKPETKVRAVIDVSKRKTTEAHHTATHLLHRALRDLLGEHVKQAGSYVGPDKLRFDFSHFHSLSSEDLQKVEQVVNQKIAEKLKVEVLRKSYKAAQAMGATALFGEKYGDQVRVLKAGNYSLELCGGTHVRSTADILFFKIISESALGSGVRRIEAIAGQSAKVYAVFRAKSLRDEVESLIRKYRLLQVEKERLGGQKSLETNIFEIEVTELENIAKAVDNHDSNNVNKFLDHLLGRVDWLKERIAKAEREIEALKERAAQRSAGGYAAEAVEIGGVKVLFKEFKENNMDLLRTISDTLQEQFKSSILVFASVFPGRLIYLISVTPDLTGKFSAQTLANAFSAVVDGKGGGKDTKVEGGGKDPSKIKEGFEAVRKLIG</sequence>
<proteinExistence type="inferred from homology"/>
<comment type="catalytic activity">
    <reaction evidence="12 13">
        <text>tRNA(Ala) + L-alanine + ATP = L-alanyl-tRNA(Ala) + AMP + diphosphate</text>
        <dbReference type="Rhea" id="RHEA:12540"/>
        <dbReference type="Rhea" id="RHEA-COMP:9657"/>
        <dbReference type="Rhea" id="RHEA-COMP:9923"/>
        <dbReference type="ChEBI" id="CHEBI:30616"/>
        <dbReference type="ChEBI" id="CHEBI:33019"/>
        <dbReference type="ChEBI" id="CHEBI:57972"/>
        <dbReference type="ChEBI" id="CHEBI:78442"/>
        <dbReference type="ChEBI" id="CHEBI:78497"/>
        <dbReference type="ChEBI" id="CHEBI:456215"/>
        <dbReference type="EC" id="6.1.1.7"/>
    </reaction>
</comment>
<dbReference type="FunFam" id="3.30.54.20:FF:000001">
    <property type="entry name" value="Alanine--tRNA ligase"/>
    <property type="match status" value="1"/>
</dbReference>
<dbReference type="Gene3D" id="3.30.930.10">
    <property type="entry name" value="Bira Bifunctional Protein, Domain 2"/>
    <property type="match status" value="1"/>
</dbReference>
<protein>
    <recommendedName>
        <fullName evidence="13">Alanine--tRNA ligase</fullName>
        <ecNumber evidence="13">6.1.1.7</ecNumber>
    </recommendedName>
    <alternativeName>
        <fullName evidence="13">Alanyl-tRNA synthetase</fullName>
        <shortName evidence="13">AlaRS</shortName>
    </alternativeName>
</protein>
<feature type="binding site" evidence="13">
    <location>
        <position position="646"/>
    </location>
    <ligand>
        <name>Zn(2+)</name>
        <dbReference type="ChEBI" id="CHEBI:29105"/>
    </ligand>
</feature>
<evidence type="ECO:0000256" key="9">
    <source>
        <dbReference type="ARBA" id="ARBA00022917"/>
    </source>
</evidence>
<evidence type="ECO:0000256" key="12">
    <source>
        <dbReference type="ARBA" id="ARBA00048300"/>
    </source>
</evidence>
<evidence type="ECO:0000313" key="17">
    <source>
        <dbReference type="Proteomes" id="UP000178724"/>
    </source>
</evidence>
<dbReference type="GO" id="GO:0008270">
    <property type="term" value="F:zinc ion binding"/>
    <property type="evidence" value="ECO:0007669"/>
    <property type="project" value="UniProtKB-UniRule"/>
</dbReference>
<dbReference type="FunFam" id="3.30.930.10:FF:000004">
    <property type="entry name" value="Alanine--tRNA ligase"/>
    <property type="match status" value="1"/>
</dbReference>
<dbReference type="InterPro" id="IPR012947">
    <property type="entry name" value="tRNA_SAD"/>
</dbReference>
<evidence type="ECO:0000256" key="13">
    <source>
        <dbReference type="HAMAP-Rule" id="MF_00036"/>
    </source>
</evidence>
<feature type="binding site" evidence="13">
    <location>
        <position position="544"/>
    </location>
    <ligand>
        <name>Zn(2+)</name>
        <dbReference type="ChEBI" id="CHEBI:29105"/>
    </ligand>
</feature>
<evidence type="ECO:0000259" key="15">
    <source>
        <dbReference type="PROSITE" id="PS50860"/>
    </source>
</evidence>
<evidence type="ECO:0000256" key="4">
    <source>
        <dbReference type="ARBA" id="ARBA00022723"/>
    </source>
</evidence>
<feature type="binding site" evidence="13">
    <location>
        <position position="540"/>
    </location>
    <ligand>
        <name>Zn(2+)</name>
        <dbReference type="ChEBI" id="CHEBI:29105"/>
    </ligand>
</feature>
<dbReference type="HAMAP" id="MF_00036_B">
    <property type="entry name" value="Ala_tRNA_synth_B"/>
    <property type="match status" value="1"/>
</dbReference>
<dbReference type="InterPro" id="IPR009000">
    <property type="entry name" value="Transl_B-barrel_sf"/>
</dbReference>
<dbReference type="SUPFAM" id="SSF55681">
    <property type="entry name" value="Class II aaRS and biotin synthetases"/>
    <property type="match status" value="1"/>
</dbReference>
<dbReference type="GO" id="GO:0002161">
    <property type="term" value="F:aminoacyl-tRNA deacylase activity"/>
    <property type="evidence" value="ECO:0007669"/>
    <property type="project" value="TreeGrafter"/>
</dbReference>
<comment type="cofactor">
    <cofactor evidence="13">
        <name>Zn(2+)</name>
        <dbReference type="ChEBI" id="CHEBI:29105"/>
    </cofactor>
    <text evidence="13">Binds 1 zinc ion per subunit.</text>
</comment>
<dbReference type="NCBIfam" id="TIGR00344">
    <property type="entry name" value="alaS"/>
    <property type="match status" value="1"/>
</dbReference>
<evidence type="ECO:0000256" key="5">
    <source>
        <dbReference type="ARBA" id="ARBA00022741"/>
    </source>
</evidence>
<dbReference type="AlphaFoldDB" id="A0A1F4Q4I7"/>
<evidence type="ECO:0000256" key="7">
    <source>
        <dbReference type="ARBA" id="ARBA00022840"/>
    </source>
</evidence>
<dbReference type="FunFam" id="3.10.310.40:FF:000001">
    <property type="entry name" value="Alanine--tRNA ligase"/>
    <property type="match status" value="1"/>
</dbReference>
<evidence type="ECO:0000256" key="1">
    <source>
        <dbReference type="ARBA" id="ARBA00008226"/>
    </source>
</evidence>
<dbReference type="PANTHER" id="PTHR11777:SF9">
    <property type="entry name" value="ALANINE--TRNA LIGASE, CYTOPLASMIC"/>
    <property type="match status" value="1"/>
</dbReference>
<dbReference type="InterPro" id="IPR002318">
    <property type="entry name" value="Ala-tRNA-lgiase_IIc"/>
</dbReference>
<evidence type="ECO:0000256" key="14">
    <source>
        <dbReference type="SAM" id="Coils"/>
    </source>
</evidence>
<evidence type="ECO:0000313" key="16">
    <source>
        <dbReference type="EMBL" id="OGB90844.1"/>
    </source>
</evidence>
<dbReference type="Pfam" id="PF07973">
    <property type="entry name" value="tRNA_SAD"/>
    <property type="match status" value="1"/>
</dbReference>
<dbReference type="InterPro" id="IPR045864">
    <property type="entry name" value="aa-tRNA-synth_II/BPL/LPL"/>
</dbReference>
<reference evidence="16 17" key="1">
    <citation type="journal article" date="2016" name="Nat. Commun.">
        <title>Thousands of microbial genomes shed light on interconnected biogeochemical processes in an aquifer system.</title>
        <authorList>
            <person name="Anantharaman K."/>
            <person name="Brown C.T."/>
            <person name="Hug L.A."/>
            <person name="Sharon I."/>
            <person name="Castelle C.J."/>
            <person name="Probst A.J."/>
            <person name="Thomas B.C."/>
            <person name="Singh A."/>
            <person name="Wilkins M.J."/>
            <person name="Karaoz U."/>
            <person name="Brodie E.L."/>
            <person name="Williams K.H."/>
            <person name="Hubbard S.S."/>
            <person name="Banfield J.F."/>
        </authorList>
    </citation>
    <scope>NUCLEOTIDE SEQUENCE [LARGE SCALE GENOMIC DNA]</scope>
</reference>
<dbReference type="Gene3D" id="3.30.980.10">
    <property type="entry name" value="Threonyl-trna Synthetase, Chain A, domain 2"/>
    <property type="match status" value="1"/>
</dbReference>
<keyword evidence="7 13" id="KW-0067">ATP-binding</keyword>
<keyword evidence="5 13" id="KW-0547">Nucleotide-binding</keyword>
<comment type="function">
    <text evidence="11 13">Catalyzes the attachment of alanine to tRNA(Ala) in a two-step reaction: alanine is first activated by ATP to form Ala-AMP and then transferred to the acceptor end of tRNA(Ala). Also edits incorrectly charged Ser-tRNA(Ala) and Gly-tRNA(Ala) via its editing domain.</text>
</comment>
<dbReference type="SUPFAM" id="SSF50447">
    <property type="entry name" value="Translation proteins"/>
    <property type="match status" value="1"/>
</dbReference>
<comment type="domain">
    <text evidence="13">Consists of three domains; the N-terminal catalytic domain, the editing domain and the C-terminal C-Ala domain. The editing domain removes incorrectly charged amino acids, while the C-Ala domain, along with tRNA(Ala), serves as a bridge to cooperatively bring together the editing and aminoacylation centers thus stimulating deacylation of misacylated tRNAs.</text>
</comment>
<dbReference type="PRINTS" id="PR00980">
    <property type="entry name" value="TRNASYNTHALA"/>
</dbReference>
<dbReference type="EC" id="6.1.1.7" evidence="13"/>
<keyword evidence="8 13" id="KW-0694">RNA-binding</keyword>
<dbReference type="InterPro" id="IPR018163">
    <property type="entry name" value="Thr/Ala-tRNA-synth_IIc_edit"/>
</dbReference>
<dbReference type="SUPFAM" id="SSF55186">
    <property type="entry name" value="ThrRS/AlaRS common domain"/>
    <property type="match status" value="1"/>
</dbReference>
<dbReference type="GO" id="GO:0000049">
    <property type="term" value="F:tRNA binding"/>
    <property type="evidence" value="ECO:0007669"/>
    <property type="project" value="UniProtKB-KW"/>
</dbReference>
<comment type="caution">
    <text evidence="16">The sequence shown here is derived from an EMBL/GenBank/DDBJ whole genome shotgun (WGS) entry which is preliminary data.</text>
</comment>
<evidence type="ECO:0000256" key="3">
    <source>
        <dbReference type="ARBA" id="ARBA00022598"/>
    </source>
</evidence>
<feature type="domain" description="Alanyl-transfer RNA synthetases family profile" evidence="15">
    <location>
        <begin position="1"/>
        <end position="679"/>
    </location>
</feature>
<keyword evidence="9 13" id="KW-0648">Protein biosynthesis</keyword>
<dbReference type="Pfam" id="PF02272">
    <property type="entry name" value="DHHA1"/>
    <property type="match status" value="1"/>
</dbReference>
<comment type="subcellular location">
    <subcellularLocation>
        <location evidence="13">Cytoplasm</location>
    </subcellularLocation>
</comment>
<evidence type="ECO:0000256" key="8">
    <source>
        <dbReference type="ARBA" id="ARBA00022884"/>
    </source>
</evidence>
<dbReference type="GO" id="GO:0005524">
    <property type="term" value="F:ATP binding"/>
    <property type="evidence" value="ECO:0007669"/>
    <property type="project" value="UniProtKB-UniRule"/>
</dbReference>
<dbReference type="SUPFAM" id="SSF101353">
    <property type="entry name" value="Putative anticodon-binding domain of alanyl-tRNA synthetase (AlaRS)"/>
    <property type="match status" value="1"/>
</dbReference>
<name>A0A1F4Q4I7_UNCSA</name>
<evidence type="ECO:0000256" key="11">
    <source>
        <dbReference type="ARBA" id="ARBA00024779"/>
    </source>
</evidence>
<dbReference type="Pfam" id="PF01411">
    <property type="entry name" value="tRNA-synt_2c"/>
    <property type="match status" value="1"/>
</dbReference>
<dbReference type="InterPro" id="IPR050058">
    <property type="entry name" value="Ala-tRNA_ligase"/>
</dbReference>
<dbReference type="Proteomes" id="UP000178724">
    <property type="component" value="Unassembled WGS sequence"/>
</dbReference>
<dbReference type="InterPro" id="IPR018165">
    <property type="entry name" value="Ala-tRNA-synth_IIc_core"/>
</dbReference>
<keyword evidence="3 13" id="KW-0436">Ligase</keyword>
<dbReference type="GO" id="GO:0006419">
    <property type="term" value="P:alanyl-tRNA aminoacylation"/>
    <property type="evidence" value="ECO:0007669"/>
    <property type="project" value="UniProtKB-UniRule"/>
</dbReference>
<dbReference type="EMBL" id="METM01000003">
    <property type="protein sequence ID" value="OGB90844.1"/>
    <property type="molecule type" value="Genomic_DNA"/>
</dbReference>
<gene>
    <name evidence="13" type="primary">alaS</name>
    <name evidence="16" type="ORF">A2625_07375</name>
</gene>
<evidence type="ECO:0000256" key="6">
    <source>
        <dbReference type="ARBA" id="ARBA00022833"/>
    </source>
</evidence>
<organism evidence="16 17">
    <name type="scientific">candidate division WOR-1 bacterium RIFCSPHIGHO2_01_FULL_53_15</name>
    <dbReference type="NCBI Taxonomy" id="1802564"/>
    <lineage>
        <taxon>Bacteria</taxon>
        <taxon>Bacillati</taxon>
        <taxon>Saganbacteria</taxon>
    </lineage>
</organism>
<keyword evidence="2 13" id="KW-0820">tRNA-binding</keyword>
<comment type="similarity">
    <text evidence="1 13">Belongs to the class-II aminoacyl-tRNA synthetase family.</text>
</comment>
<keyword evidence="13" id="KW-0963">Cytoplasm</keyword>
<keyword evidence="4 13" id="KW-0479">Metal-binding</keyword>
<feature type="coiled-coil region" evidence="14">
    <location>
        <begin position="748"/>
        <end position="782"/>
    </location>
</feature>
<feature type="binding site" evidence="13">
    <location>
        <position position="642"/>
    </location>
    <ligand>
        <name>Zn(2+)</name>
        <dbReference type="ChEBI" id="CHEBI:29105"/>
    </ligand>
</feature>
<keyword evidence="14" id="KW-0175">Coiled coil</keyword>
<dbReference type="InterPro" id="IPR003156">
    <property type="entry name" value="DHHA1_dom"/>
</dbReference>
<dbReference type="PANTHER" id="PTHR11777">
    <property type="entry name" value="ALANYL-TRNA SYNTHETASE"/>
    <property type="match status" value="1"/>
</dbReference>
<dbReference type="FunFam" id="3.30.980.10:FF:000004">
    <property type="entry name" value="Alanine--tRNA ligase, cytoplasmic"/>
    <property type="match status" value="1"/>
</dbReference>
<accession>A0A1F4Q4I7</accession>
<dbReference type="InterPro" id="IPR018162">
    <property type="entry name" value="Ala-tRNA-ligase_IIc_anticod-bd"/>
</dbReference>
<keyword evidence="10 13" id="KW-0030">Aminoacyl-tRNA synthetase</keyword>
<evidence type="ECO:0000256" key="2">
    <source>
        <dbReference type="ARBA" id="ARBA00022555"/>
    </source>
</evidence>
<dbReference type="Gene3D" id="2.40.30.130">
    <property type="match status" value="1"/>
</dbReference>
<evidence type="ECO:0000256" key="10">
    <source>
        <dbReference type="ARBA" id="ARBA00023146"/>
    </source>
</evidence>
<dbReference type="GO" id="GO:0005829">
    <property type="term" value="C:cytosol"/>
    <property type="evidence" value="ECO:0007669"/>
    <property type="project" value="TreeGrafter"/>
</dbReference>
<dbReference type="SMART" id="SM00863">
    <property type="entry name" value="tRNA_SAD"/>
    <property type="match status" value="1"/>
</dbReference>
<dbReference type="PROSITE" id="PS50860">
    <property type="entry name" value="AA_TRNA_LIGASE_II_ALA"/>
    <property type="match status" value="1"/>
</dbReference>
<dbReference type="CDD" id="cd00673">
    <property type="entry name" value="AlaRS_core"/>
    <property type="match status" value="1"/>
</dbReference>
<dbReference type="InterPro" id="IPR023033">
    <property type="entry name" value="Ala_tRNA_ligase_euk/bac"/>
</dbReference>
<dbReference type="Gene3D" id="3.10.310.40">
    <property type="match status" value="1"/>
</dbReference>
<keyword evidence="6 13" id="KW-0862">Zinc</keyword>
<dbReference type="Gene3D" id="3.30.54.20">
    <property type="match status" value="1"/>
</dbReference>
<dbReference type="GO" id="GO:0004813">
    <property type="term" value="F:alanine-tRNA ligase activity"/>
    <property type="evidence" value="ECO:0007669"/>
    <property type="project" value="UniProtKB-UniRule"/>
</dbReference>